<keyword evidence="4" id="KW-1185">Reference proteome</keyword>
<feature type="transmembrane region" description="Helical" evidence="2">
    <location>
        <begin position="17"/>
        <end position="36"/>
    </location>
</feature>
<keyword evidence="2" id="KW-0472">Membrane</keyword>
<keyword evidence="2" id="KW-1133">Transmembrane helix</keyword>
<dbReference type="RefSeq" id="WP_166326366.1">
    <property type="nucleotide sequence ID" value="NZ_CP049916.1"/>
</dbReference>
<gene>
    <name evidence="3" type="ORF">G8D99_12340</name>
</gene>
<dbReference type="AlphaFoldDB" id="A0A6G8S6D6"/>
<evidence type="ECO:0000313" key="3">
    <source>
        <dbReference type="EMBL" id="QIO09712.1"/>
    </source>
</evidence>
<dbReference type="Proteomes" id="UP000501939">
    <property type="component" value="Chromosome"/>
</dbReference>
<accession>A0A6G8S6D6</accession>
<evidence type="ECO:0000256" key="1">
    <source>
        <dbReference type="SAM" id="MobiDB-lite"/>
    </source>
</evidence>
<dbReference type="KEGG" id="alj:G8D99_12340"/>
<dbReference type="EMBL" id="CP049916">
    <property type="protein sequence ID" value="QIO09712.1"/>
    <property type="molecule type" value="Genomic_DNA"/>
</dbReference>
<reference evidence="3 4" key="1">
    <citation type="submission" date="2020-03" db="EMBL/GenBank/DDBJ databases">
        <authorList>
            <person name="Zhu W."/>
        </authorList>
    </citation>
    <scope>NUCLEOTIDE SEQUENCE [LARGE SCALE GENOMIC DNA]</scope>
    <source>
        <strain evidence="3 4">185</strain>
    </source>
</reference>
<keyword evidence="2" id="KW-0812">Transmembrane</keyword>
<evidence type="ECO:0008006" key="5">
    <source>
        <dbReference type="Google" id="ProtNLM"/>
    </source>
</evidence>
<feature type="region of interest" description="Disordered" evidence="1">
    <location>
        <begin position="43"/>
        <end position="72"/>
    </location>
</feature>
<protein>
    <recommendedName>
        <fullName evidence="5">DUF4199 domain-containing protein</fullName>
    </recommendedName>
</protein>
<feature type="compositionally biased region" description="Polar residues" evidence="1">
    <location>
        <begin position="52"/>
        <end position="61"/>
    </location>
</feature>
<evidence type="ECO:0000256" key="2">
    <source>
        <dbReference type="SAM" id="Phobius"/>
    </source>
</evidence>
<sequence>MSDASSSTKKSVWRSPWVYVAVILSCLFLAFFYLAVTNEPDYMPSQDAKNGHNMNHGSGQSAAEMGMTEEEHANMDQPTAAEMNMTEEEHANMDKAAVASEAKAQ</sequence>
<name>A0A6G8S6D6_9GAMM</name>
<proteinExistence type="predicted"/>
<evidence type="ECO:0000313" key="4">
    <source>
        <dbReference type="Proteomes" id="UP000501939"/>
    </source>
</evidence>
<organism evidence="3 4">
    <name type="scientific">Acinetobacter lanii</name>
    <dbReference type="NCBI Taxonomy" id="2715163"/>
    <lineage>
        <taxon>Bacteria</taxon>
        <taxon>Pseudomonadati</taxon>
        <taxon>Pseudomonadota</taxon>
        <taxon>Gammaproteobacteria</taxon>
        <taxon>Moraxellales</taxon>
        <taxon>Moraxellaceae</taxon>
        <taxon>Acinetobacter</taxon>
    </lineage>
</organism>